<evidence type="ECO:0000313" key="1">
    <source>
        <dbReference type="EMBL" id="KAK2872435.1"/>
    </source>
</evidence>
<name>A0AA88TLS7_9TELE</name>
<dbReference type="EMBL" id="JAUYZG010000022">
    <property type="protein sequence ID" value="KAK2872435.1"/>
    <property type="molecule type" value="Genomic_DNA"/>
</dbReference>
<gene>
    <name evidence="1" type="ORF">Q8A67_022332</name>
</gene>
<dbReference type="Proteomes" id="UP001187343">
    <property type="component" value="Unassembled WGS sequence"/>
</dbReference>
<sequence>MQKSSSHLEANTNRRNNLYAAIITRVLVPTVAGVALSENDSSTPHLNKTSWRTELKKEYFSKLPNLQTTRPPWRTQRIGRAPMVTLHYKIKLLLLKPQGSR</sequence>
<evidence type="ECO:0000313" key="2">
    <source>
        <dbReference type="Proteomes" id="UP001187343"/>
    </source>
</evidence>
<reference evidence="1" key="1">
    <citation type="submission" date="2023-08" db="EMBL/GenBank/DDBJ databases">
        <title>Chromosome-level Genome Assembly of mud carp (Cirrhinus molitorella).</title>
        <authorList>
            <person name="Liu H."/>
        </authorList>
    </citation>
    <scope>NUCLEOTIDE SEQUENCE</scope>
    <source>
        <strain evidence="1">Prfri</strain>
        <tissue evidence="1">Muscle</tissue>
    </source>
</reference>
<protein>
    <submittedName>
        <fullName evidence="1">Uncharacterized protein</fullName>
    </submittedName>
</protein>
<organism evidence="1 2">
    <name type="scientific">Cirrhinus molitorella</name>
    <name type="common">mud carp</name>
    <dbReference type="NCBI Taxonomy" id="172907"/>
    <lineage>
        <taxon>Eukaryota</taxon>
        <taxon>Metazoa</taxon>
        <taxon>Chordata</taxon>
        <taxon>Craniata</taxon>
        <taxon>Vertebrata</taxon>
        <taxon>Euteleostomi</taxon>
        <taxon>Actinopterygii</taxon>
        <taxon>Neopterygii</taxon>
        <taxon>Teleostei</taxon>
        <taxon>Ostariophysi</taxon>
        <taxon>Cypriniformes</taxon>
        <taxon>Cyprinidae</taxon>
        <taxon>Labeoninae</taxon>
        <taxon>Labeonini</taxon>
        <taxon>Cirrhinus</taxon>
    </lineage>
</organism>
<proteinExistence type="predicted"/>
<keyword evidence="2" id="KW-1185">Reference proteome</keyword>
<accession>A0AA88TLS7</accession>
<comment type="caution">
    <text evidence="1">The sequence shown here is derived from an EMBL/GenBank/DDBJ whole genome shotgun (WGS) entry which is preliminary data.</text>
</comment>
<dbReference type="AlphaFoldDB" id="A0AA88TLS7"/>